<keyword evidence="3" id="KW-0862">Zinc</keyword>
<keyword evidence="6" id="KW-1185">Reference proteome</keyword>
<feature type="binding site" evidence="3">
    <location>
        <position position="111"/>
    </location>
    <ligand>
        <name>substrate</name>
    </ligand>
</feature>
<proteinExistence type="inferred from homology"/>
<evidence type="ECO:0000256" key="1">
    <source>
        <dbReference type="ARBA" id="ARBA00008853"/>
    </source>
</evidence>
<evidence type="ECO:0000256" key="3">
    <source>
        <dbReference type="PIRSR" id="PIRSR605511-2"/>
    </source>
</evidence>
<dbReference type="Gene3D" id="2.120.10.30">
    <property type="entry name" value="TolB, C-terminal domain"/>
    <property type="match status" value="1"/>
</dbReference>
<dbReference type="KEGG" id="nfl:COO91_06741"/>
<evidence type="ECO:0000313" key="5">
    <source>
        <dbReference type="EMBL" id="AUB40718.1"/>
    </source>
</evidence>
<dbReference type="PANTHER" id="PTHR10907:SF47">
    <property type="entry name" value="REGUCALCIN"/>
    <property type="match status" value="1"/>
</dbReference>
<dbReference type="PANTHER" id="PTHR10907">
    <property type="entry name" value="REGUCALCIN"/>
    <property type="match status" value="1"/>
</dbReference>
<feature type="active site" description="Proton donor/acceptor" evidence="2">
    <location>
        <position position="206"/>
    </location>
</feature>
<comment type="cofactor">
    <cofactor evidence="3">
        <name>Zn(2+)</name>
        <dbReference type="ChEBI" id="CHEBI:29105"/>
    </cofactor>
    <text evidence="3">Binds 1 divalent metal cation per subunit.</text>
</comment>
<feature type="domain" description="SMP-30/Gluconolactonase/LRE-like region" evidence="4">
    <location>
        <begin position="24"/>
        <end position="264"/>
    </location>
</feature>
<dbReference type="GO" id="GO:0005509">
    <property type="term" value="F:calcium ion binding"/>
    <property type="evidence" value="ECO:0007669"/>
    <property type="project" value="TreeGrafter"/>
</dbReference>
<feature type="binding site" evidence="3">
    <location>
        <position position="26"/>
    </location>
    <ligand>
        <name>a divalent metal cation</name>
        <dbReference type="ChEBI" id="CHEBI:60240"/>
    </ligand>
</feature>
<evidence type="ECO:0000313" key="6">
    <source>
        <dbReference type="Proteomes" id="UP000232003"/>
    </source>
</evidence>
<dbReference type="PRINTS" id="PR01790">
    <property type="entry name" value="SMP30FAMILY"/>
</dbReference>
<sequence length="306" mass="34479">MLVDKRSQILQYPLHNVLGARARLGEVPIWDSTKSLLYWVDIYNHRVHQFNPATGKDLFFDVGDVVGAIATAGADRLIMALRHHLAFLNTQTGVVTPILEIEGNLPDNRFNDGKCDPQGRFWFGSMCSLEKPQASLYRYDNDGSLHVMETELTLSNGLGWSPDQKTFYLTDSPQQKIYAYDFDSVTGNITNRRIFVDLTHESFYPDGLTIDSEGHIWSAMWDGWCVIRFNPKGEEILRINLPVQLPTSCTFGGEDLQTLYITTASVGLSQAEIEKSFYSGDLFALQTDVTGLPTYDFKELSQFPGN</sequence>
<dbReference type="InterPro" id="IPR011042">
    <property type="entry name" value="6-blade_b-propeller_TolB-like"/>
</dbReference>
<dbReference type="GO" id="GO:0019853">
    <property type="term" value="P:L-ascorbic acid biosynthetic process"/>
    <property type="evidence" value="ECO:0007669"/>
    <property type="project" value="TreeGrafter"/>
</dbReference>
<evidence type="ECO:0000256" key="2">
    <source>
        <dbReference type="PIRSR" id="PIRSR605511-1"/>
    </source>
</evidence>
<protein>
    <submittedName>
        <fullName evidence="5">Sugar lactone lactonase YvrE</fullName>
    </submittedName>
</protein>
<evidence type="ECO:0000259" key="4">
    <source>
        <dbReference type="Pfam" id="PF08450"/>
    </source>
</evidence>
<feature type="binding site" evidence="3">
    <location>
        <position position="156"/>
    </location>
    <ligand>
        <name>a divalent metal cation</name>
        <dbReference type="ChEBI" id="CHEBI:60240"/>
    </ligand>
</feature>
<dbReference type="AlphaFoldDB" id="A0A2K8SZ43"/>
<dbReference type="SUPFAM" id="SSF63829">
    <property type="entry name" value="Calcium-dependent phosphotriesterase"/>
    <property type="match status" value="1"/>
</dbReference>
<feature type="binding site" evidence="3">
    <location>
        <position position="206"/>
    </location>
    <ligand>
        <name>a divalent metal cation</name>
        <dbReference type="ChEBI" id="CHEBI:60240"/>
    </ligand>
</feature>
<organism evidence="5 6">
    <name type="scientific">Nostoc flagelliforme CCNUN1</name>
    <dbReference type="NCBI Taxonomy" id="2038116"/>
    <lineage>
        <taxon>Bacteria</taxon>
        <taxon>Bacillati</taxon>
        <taxon>Cyanobacteriota</taxon>
        <taxon>Cyanophyceae</taxon>
        <taxon>Nostocales</taxon>
        <taxon>Nostocaceae</taxon>
        <taxon>Nostoc</taxon>
    </lineage>
</organism>
<accession>A0A2K8SZ43</accession>
<comment type="similarity">
    <text evidence="1">Belongs to the SMP-30/CGR1 family.</text>
</comment>
<dbReference type="GO" id="GO:0004341">
    <property type="term" value="F:gluconolactonase activity"/>
    <property type="evidence" value="ECO:0007669"/>
    <property type="project" value="TreeGrafter"/>
</dbReference>
<keyword evidence="3" id="KW-0479">Metal-binding</keyword>
<dbReference type="Pfam" id="PF08450">
    <property type="entry name" value="SGL"/>
    <property type="match status" value="1"/>
</dbReference>
<reference evidence="5 6" key="1">
    <citation type="submission" date="2017-11" db="EMBL/GenBank/DDBJ databases">
        <title>Complete genome of a free-living desiccation-tolerant cyanobacterium and its photosynthetic adaptation to extreme terrestrial habitat.</title>
        <authorList>
            <person name="Shang J."/>
        </authorList>
    </citation>
    <scope>NUCLEOTIDE SEQUENCE [LARGE SCALE GENOMIC DNA]</scope>
    <source>
        <strain evidence="5 6">CCNUN1</strain>
    </source>
</reference>
<name>A0A2K8SZ43_9NOSO</name>
<gene>
    <name evidence="5" type="ORF">COO91_06741</name>
</gene>
<dbReference type="InterPro" id="IPR005511">
    <property type="entry name" value="SMP-30"/>
</dbReference>
<feature type="binding site" evidence="3">
    <location>
        <position position="109"/>
    </location>
    <ligand>
        <name>substrate</name>
    </ligand>
</feature>
<dbReference type="EMBL" id="CP024785">
    <property type="protein sequence ID" value="AUB40718.1"/>
    <property type="molecule type" value="Genomic_DNA"/>
</dbReference>
<dbReference type="Proteomes" id="UP000232003">
    <property type="component" value="Chromosome"/>
</dbReference>
<dbReference type="InterPro" id="IPR013658">
    <property type="entry name" value="SGL"/>
</dbReference>